<dbReference type="InterPro" id="IPR016032">
    <property type="entry name" value="Sig_transdc_resp-reg_C-effctor"/>
</dbReference>
<dbReference type="STRING" id="1121895.GCA_000378485_00210"/>
<dbReference type="SMART" id="SM00421">
    <property type="entry name" value="HTH_LUXR"/>
    <property type="match status" value="1"/>
</dbReference>
<dbReference type="Gene3D" id="2.130.10.10">
    <property type="entry name" value="YVTN repeat-like/Quinoprotein amine dehydrogenase"/>
    <property type="match status" value="2"/>
</dbReference>
<evidence type="ECO:0000313" key="4">
    <source>
        <dbReference type="EMBL" id="KGO86695.1"/>
    </source>
</evidence>
<dbReference type="InterPro" id="IPR011110">
    <property type="entry name" value="Reg_prop"/>
</dbReference>
<dbReference type="GO" id="GO:0003677">
    <property type="term" value="F:DNA binding"/>
    <property type="evidence" value="ECO:0007669"/>
    <property type="project" value="InterPro"/>
</dbReference>
<keyword evidence="2" id="KW-0812">Transmembrane</keyword>
<dbReference type="GO" id="GO:0006355">
    <property type="term" value="P:regulation of DNA-templated transcription"/>
    <property type="evidence" value="ECO:0007669"/>
    <property type="project" value="InterPro"/>
</dbReference>
<evidence type="ECO:0000313" key="5">
    <source>
        <dbReference type="Proteomes" id="UP000030152"/>
    </source>
</evidence>
<dbReference type="eggNOG" id="COG3292">
    <property type="taxonomic scope" value="Bacteria"/>
</dbReference>
<organism evidence="4 5">
    <name type="scientific">Flavobacterium rivuli WB 3.3-2 = DSM 21788</name>
    <dbReference type="NCBI Taxonomy" id="1121895"/>
    <lineage>
        <taxon>Bacteria</taxon>
        <taxon>Pseudomonadati</taxon>
        <taxon>Bacteroidota</taxon>
        <taxon>Flavobacteriia</taxon>
        <taxon>Flavobacteriales</taxon>
        <taxon>Flavobacteriaceae</taxon>
        <taxon>Flavobacterium</taxon>
    </lineage>
</organism>
<evidence type="ECO:0000256" key="2">
    <source>
        <dbReference type="SAM" id="Phobius"/>
    </source>
</evidence>
<feature type="domain" description="HTH luxR-type" evidence="3">
    <location>
        <begin position="866"/>
        <end position="923"/>
    </location>
</feature>
<name>A0A0A2MEJ1_9FLAO</name>
<dbReference type="Pfam" id="PF07495">
    <property type="entry name" value="Y_Y_Y"/>
    <property type="match status" value="1"/>
</dbReference>
<keyword evidence="5" id="KW-1185">Reference proteome</keyword>
<evidence type="ECO:0000259" key="3">
    <source>
        <dbReference type="SMART" id="SM00421"/>
    </source>
</evidence>
<dbReference type="InterPro" id="IPR011123">
    <property type="entry name" value="Y_Y_Y"/>
</dbReference>
<comment type="caution">
    <text evidence="4">The sequence shown here is derived from an EMBL/GenBank/DDBJ whole genome shotgun (WGS) entry which is preliminary data.</text>
</comment>
<accession>A0A0A2MEJ1</accession>
<dbReference type="Proteomes" id="UP000030152">
    <property type="component" value="Unassembled WGS sequence"/>
</dbReference>
<reference evidence="4 5" key="1">
    <citation type="submission" date="2013-09" db="EMBL/GenBank/DDBJ databases">
        <authorList>
            <person name="Zeng Z."/>
            <person name="Chen C."/>
        </authorList>
    </citation>
    <scope>NUCLEOTIDE SEQUENCE [LARGE SCALE GENOMIC DNA]</scope>
    <source>
        <strain evidence="4 5">WB 3.3-2</strain>
    </source>
</reference>
<keyword evidence="1" id="KW-0175">Coiled coil</keyword>
<dbReference type="AlphaFoldDB" id="A0A0A2MEJ1"/>
<feature type="coiled-coil region" evidence="1">
    <location>
        <begin position="755"/>
        <end position="788"/>
    </location>
</feature>
<keyword evidence="2" id="KW-1133">Transmembrane helix</keyword>
<evidence type="ECO:0000256" key="1">
    <source>
        <dbReference type="SAM" id="Coils"/>
    </source>
</evidence>
<gene>
    <name evidence="4" type="ORF">Q765_08670</name>
</gene>
<keyword evidence="2" id="KW-0472">Membrane</keyword>
<dbReference type="InterPro" id="IPR000792">
    <property type="entry name" value="Tscrpt_reg_LuxR_C"/>
</dbReference>
<dbReference type="InterPro" id="IPR013783">
    <property type="entry name" value="Ig-like_fold"/>
</dbReference>
<sequence length="926" mass="106214">MFILLLIIPAMSQDLPPIIKYNTATYNAGNQNWMISQDSNSYLYFANNEGLVEFNGAAWTLYPTPNETIMRSVKVIGDKIYTGFYMDFGYWKRQQDGTLKYTSLTKKIRNKIIDDEQFWNIAQYDHWVIFQSLTQIFIYDCNTQQFNVISSSTGINKVFTVNNTILYQTFSSGLFEIENGKSRLVSNAPFFTNNKIVNIYSREDGLLIQTQYNGFYDFKGGAISKWITDADAVLQTSSIYSSQMLTNGSIALGTVSNGVYILSPNGSTQYHITQNRGLSNNTALSLFEDKDKNLWVGLDNGINCINMQSAVHNFVDDTGFLGTVYTSVLFKDMLYVGTNQGLFYKPYNTNTDFKFITGTKGQVWALYQYDGTLFCGHDYGTYIVNGNTATQIFSGIGTWKFEPHPTDKNLLLQGNYLGLSVLEKTPEGWKFRNRLAGFDNSARYFAISGTNEIYVSHEYKGIYRVKTDAGYTRALLTTKYKYPSKGRNAGLTKFGDDIYYAYKEGIFKLNPKTKKFEKQEQLSKIFSNDEYTSGKLVTDYSNKLWFFSKNYINYFSSGKLNSDLKHNIIPIPSSLTNSMLGFENITQITPSTYLIGTTDGYYTINIKDINFKKYNIHIATVTANEMNANAINYSITDEGGFNHSINNLAFSFAVPEYSKYVNTEFQYKLEGIQDNWSGWSSRLAANFKNLPSGSYVFKVRAKTGNSLSSNTAMYTFTIYKPWYATTFALMIYLILAIIAAYLINRAYKNYYHTQKEKLIEENNRLLEIKELENEQELMRFKNDQLQLEFENKNRELAVSTMNLIKKNELLSTIKDDLKKTSEGDKSFKSVITTINKNINEDDTWDMFKEAFNNADKDFLKKIKKIHPLLTPNDLRLCAYLRLNLSSKEIAPLLNISVRSVEIKRYRLRKKMDLQHELGLVEYILSI</sequence>
<dbReference type="Gene3D" id="2.60.40.10">
    <property type="entry name" value="Immunoglobulins"/>
    <property type="match status" value="1"/>
</dbReference>
<dbReference type="InterPro" id="IPR015943">
    <property type="entry name" value="WD40/YVTN_repeat-like_dom_sf"/>
</dbReference>
<dbReference type="SUPFAM" id="SSF46894">
    <property type="entry name" value="C-terminal effector domain of the bipartite response regulators"/>
    <property type="match status" value="1"/>
</dbReference>
<dbReference type="EMBL" id="JRLX01000008">
    <property type="protein sequence ID" value="KGO86695.1"/>
    <property type="molecule type" value="Genomic_DNA"/>
</dbReference>
<dbReference type="Pfam" id="PF07494">
    <property type="entry name" value="Reg_prop"/>
    <property type="match status" value="1"/>
</dbReference>
<dbReference type="InterPro" id="IPR036388">
    <property type="entry name" value="WH-like_DNA-bd_sf"/>
</dbReference>
<feature type="transmembrane region" description="Helical" evidence="2">
    <location>
        <begin position="722"/>
        <end position="743"/>
    </location>
</feature>
<protein>
    <submittedName>
        <fullName evidence="4">LuxR family transcriptional regulator</fullName>
    </submittedName>
</protein>
<dbReference type="Gene3D" id="1.10.10.10">
    <property type="entry name" value="Winged helix-like DNA-binding domain superfamily/Winged helix DNA-binding domain"/>
    <property type="match status" value="1"/>
</dbReference>
<proteinExistence type="predicted"/>
<dbReference type="eggNOG" id="COG2771">
    <property type="taxonomic scope" value="Bacteria"/>
</dbReference>